<evidence type="ECO:0000313" key="4">
    <source>
        <dbReference type="Proteomes" id="UP001148614"/>
    </source>
</evidence>
<dbReference type="Proteomes" id="UP001148614">
    <property type="component" value="Unassembled WGS sequence"/>
</dbReference>
<dbReference type="VEuPathDB" id="FungiDB:F4678DRAFT_420611"/>
<name>A0A9W8TPM4_9PEZI</name>
<protein>
    <recommendedName>
        <fullName evidence="5">Inhibitor I9 domain-containing protein</fullName>
    </recommendedName>
</protein>
<keyword evidence="2" id="KW-0732">Signal</keyword>
<dbReference type="PANTHER" id="PTHR28288">
    <property type="entry name" value="PROTEASE B INHIBITOR 2"/>
    <property type="match status" value="1"/>
</dbReference>
<accession>A0A9W8TPM4</accession>
<dbReference type="InterPro" id="IPR052471">
    <property type="entry name" value="PBI_I9"/>
</dbReference>
<dbReference type="Gene3D" id="3.30.70.80">
    <property type="entry name" value="Peptidase S8 propeptide/proteinase inhibitor I9"/>
    <property type="match status" value="1"/>
</dbReference>
<keyword evidence="4" id="KW-1185">Reference proteome</keyword>
<dbReference type="SUPFAM" id="SSF54897">
    <property type="entry name" value="Protease propeptides/inhibitors"/>
    <property type="match status" value="1"/>
</dbReference>
<dbReference type="PANTHER" id="PTHR28288:SF1">
    <property type="entry name" value="INHIBITOR I9 DOMAIN-CONTAINING PROTEIN"/>
    <property type="match status" value="1"/>
</dbReference>
<dbReference type="EMBL" id="JANPWZ010000374">
    <property type="protein sequence ID" value="KAJ3577419.1"/>
    <property type="molecule type" value="Genomic_DNA"/>
</dbReference>
<dbReference type="GO" id="GO:0004866">
    <property type="term" value="F:endopeptidase inhibitor activity"/>
    <property type="evidence" value="ECO:0007669"/>
    <property type="project" value="UniProtKB-ARBA"/>
</dbReference>
<feature type="signal peptide" evidence="2">
    <location>
        <begin position="1"/>
        <end position="19"/>
    </location>
</feature>
<evidence type="ECO:0000313" key="3">
    <source>
        <dbReference type="EMBL" id="KAJ3577419.1"/>
    </source>
</evidence>
<feature type="chain" id="PRO_5040818665" description="Inhibitor I9 domain-containing protein" evidence="2">
    <location>
        <begin position="20"/>
        <end position="96"/>
    </location>
</feature>
<gene>
    <name evidence="3" type="ORF">NPX13_g3149</name>
</gene>
<comment type="similarity">
    <text evidence="1">Belongs to the protease inhibitor I9 family.</text>
</comment>
<comment type="caution">
    <text evidence="3">The sequence shown here is derived from an EMBL/GenBank/DDBJ whole genome shotgun (WGS) entry which is preliminary data.</text>
</comment>
<sequence>MRLMTIAAVALAAAQGAFAVDIYKNIIMTFPESTPDSIVSEAMDHIRDAGGSITHVYKILKGFAAKAPQGAIETVTTMSTKYNAVIEEDQEISITN</sequence>
<reference evidence="3" key="1">
    <citation type="submission" date="2022-07" db="EMBL/GenBank/DDBJ databases">
        <title>Genome Sequence of Xylaria arbuscula.</title>
        <authorList>
            <person name="Buettner E."/>
        </authorList>
    </citation>
    <scope>NUCLEOTIDE SEQUENCE</scope>
    <source>
        <strain evidence="3">VT107</strain>
    </source>
</reference>
<dbReference type="GO" id="GO:0042144">
    <property type="term" value="P:vacuole fusion, non-autophagic"/>
    <property type="evidence" value="ECO:0007669"/>
    <property type="project" value="TreeGrafter"/>
</dbReference>
<evidence type="ECO:0000256" key="1">
    <source>
        <dbReference type="ARBA" id="ARBA00038069"/>
    </source>
</evidence>
<proteinExistence type="inferred from homology"/>
<evidence type="ECO:0000256" key="2">
    <source>
        <dbReference type="SAM" id="SignalP"/>
    </source>
</evidence>
<dbReference type="FunFam" id="3.30.70.80:FF:000005">
    <property type="entry name" value="Proteinase inhibitor I2B"/>
    <property type="match status" value="1"/>
</dbReference>
<dbReference type="InterPro" id="IPR037045">
    <property type="entry name" value="S8pro/Inhibitor_I9_sf"/>
</dbReference>
<evidence type="ECO:0008006" key="5">
    <source>
        <dbReference type="Google" id="ProtNLM"/>
    </source>
</evidence>
<dbReference type="AlphaFoldDB" id="A0A9W8TPM4"/>
<organism evidence="3 4">
    <name type="scientific">Xylaria arbuscula</name>
    <dbReference type="NCBI Taxonomy" id="114810"/>
    <lineage>
        <taxon>Eukaryota</taxon>
        <taxon>Fungi</taxon>
        <taxon>Dikarya</taxon>
        <taxon>Ascomycota</taxon>
        <taxon>Pezizomycotina</taxon>
        <taxon>Sordariomycetes</taxon>
        <taxon>Xylariomycetidae</taxon>
        <taxon>Xylariales</taxon>
        <taxon>Xylariaceae</taxon>
        <taxon>Xylaria</taxon>
    </lineage>
</organism>